<feature type="region of interest" description="Disordered" evidence="1">
    <location>
        <begin position="140"/>
        <end position="161"/>
    </location>
</feature>
<feature type="compositionally biased region" description="Basic and acidic residues" evidence="1">
    <location>
        <begin position="538"/>
        <end position="547"/>
    </location>
</feature>
<feature type="compositionally biased region" description="Low complexity" evidence="1">
    <location>
        <begin position="278"/>
        <end position="293"/>
    </location>
</feature>
<name>A0A7S2CN53_9EUKA</name>
<evidence type="ECO:0000256" key="1">
    <source>
        <dbReference type="SAM" id="MobiDB-lite"/>
    </source>
</evidence>
<dbReference type="EMBL" id="HBGU01018577">
    <property type="protein sequence ID" value="CAD9430117.1"/>
    <property type="molecule type" value="Transcribed_RNA"/>
</dbReference>
<feature type="region of interest" description="Disordered" evidence="1">
    <location>
        <begin position="272"/>
        <end position="357"/>
    </location>
</feature>
<organism evidence="2">
    <name type="scientific">Haptolina brevifila</name>
    <dbReference type="NCBI Taxonomy" id="156173"/>
    <lineage>
        <taxon>Eukaryota</taxon>
        <taxon>Haptista</taxon>
        <taxon>Haptophyta</taxon>
        <taxon>Prymnesiophyceae</taxon>
        <taxon>Prymnesiales</taxon>
        <taxon>Prymnesiaceae</taxon>
        <taxon>Haptolina</taxon>
    </lineage>
</organism>
<sequence>MILAGWGFRASLIIVDWFDLHFSLPPAEKSLWQYLVEEPFALLSAVALAAFAIGLAIWVNDARFCDDTVLRNDQSSPHQKLLLIGHSPTNIETALVEAIVPKCTLDAIAYKAPPTDGSKVPEYVPSSLDELREVRSPHGEVLRGSATPHGSKHGQVVSGGQAEGASHFWRAGLNTPQLRQFQASGDSVGQEGASEDNLGDFTRRVHLQWLEEEERGVSTHKAVVTEALHPSNLPSSLLSLPGVFSVQHHPGGSRSLTSTLWRTVRRAASFSLAKKQTEASGKAAAEGDAAAADGPPPFAKRSSFGRFTRRVSSFPRRPPVPSAALPRPLAPPPLPKHSASYRTAGAPPPLPKRAASFSRASVRELQLRPSTLPMPNVLPLTRRVSSFSHLRRMALPTHNPPDAPAEAAGACTAPGCKPGAGEAWGSIPSMGHLRSAVHSAPKVNSKTGEALQGWVAMVLLTLTRTTTRTTTPTSTFNPIPRPYPRTLPLIFTLHSQPSPSPDPPPSTLHSLPSPSPHDDRWSAGASSHPRGSAGPHAGRVDRPDQERPCGLPAVSSEDGTHSRCC</sequence>
<gene>
    <name evidence="2" type="ORF">CBRE1094_LOCUS10092</name>
</gene>
<dbReference type="AlphaFoldDB" id="A0A7S2CN53"/>
<reference evidence="2" key="1">
    <citation type="submission" date="2021-01" db="EMBL/GenBank/DDBJ databases">
        <authorList>
            <person name="Corre E."/>
            <person name="Pelletier E."/>
            <person name="Niang G."/>
            <person name="Scheremetjew M."/>
            <person name="Finn R."/>
            <person name="Kale V."/>
            <person name="Holt S."/>
            <person name="Cochrane G."/>
            <person name="Meng A."/>
            <person name="Brown T."/>
            <person name="Cohen L."/>
        </authorList>
    </citation>
    <scope>NUCLEOTIDE SEQUENCE</scope>
    <source>
        <strain evidence="2">UTEX LB 985</strain>
    </source>
</reference>
<accession>A0A7S2CN53</accession>
<proteinExistence type="predicted"/>
<feature type="region of interest" description="Disordered" evidence="1">
    <location>
        <begin position="491"/>
        <end position="565"/>
    </location>
</feature>
<evidence type="ECO:0000313" key="2">
    <source>
        <dbReference type="EMBL" id="CAD9430117.1"/>
    </source>
</evidence>
<protein>
    <submittedName>
        <fullName evidence="2">Uncharacterized protein</fullName>
    </submittedName>
</protein>